<name>A0A1Y4LY83_9FIRM</name>
<protein>
    <recommendedName>
        <fullName evidence="4">DUF5105 domain-containing protein</fullName>
    </recommendedName>
</protein>
<organism evidence="2 3">
    <name type="scientific">Faecalitalea cylindroides</name>
    <dbReference type="NCBI Taxonomy" id="39483"/>
    <lineage>
        <taxon>Bacteria</taxon>
        <taxon>Bacillati</taxon>
        <taxon>Bacillota</taxon>
        <taxon>Erysipelotrichia</taxon>
        <taxon>Erysipelotrichales</taxon>
        <taxon>Erysipelotrichaceae</taxon>
        <taxon>Faecalitalea</taxon>
    </lineage>
</organism>
<keyword evidence="1" id="KW-0732">Signal</keyword>
<evidence type="ECO:0000313" key="3">
    <source>
        <dbReference type="Proteomes" id="UP000195447"/>
    </source>
</evidence>
<feature type="chain" id="PRO_5012711981" description="DUF5105 domain-containing protein" evidence="1">
    <location>
        <begin position="24"/>
        <end position="215"/>
    </location>
</feature>
<dbReference type="Proteomes" id="UP000195447">
    <property type="component" value="Unassembled WGS sequence"/>
</dbReference>
<gene>
    <name evidence="2" type="ORF">B5F14_02840</name>
</gene>
<dbReference type="RefSeq" id="WP_087158300.1">
    <property type="nucleotide sequence ID" value="NZ_CALHAA010000035.1"/>
</dbReference>
<evidence type="ECO:0008006" key="4">
    <source>
        <dbReference type="Google" id="ProtNLM"/>
    </source>
</evidence>
<evidence type="ECO:0000313" key="2">
    <source>
        <dbReference type="EMBL" id="OUP61543.1"/>
    </source>
</evidence>
<proteinExistence type="predicted"/>
<dbReference type="PROSITE" id="PS51257">
    <property type="entry name" value="PROKAR_LIPOPROTEIN"/>
    <property type="match status" value="1"/>
</dbReference>
<keyword evidence="3" id="KW-1185">Reference proteome</keyword>
<comment type="caution">
    <text evidence="2">The sequence shown here is derived from an EMBL/GenBank/DDBJ whole genome shotgun (WGS) entry which is preliminary data.</text>
</comment>
<evidence type="ECO:0000256" key="1">
    <source>
        <dbReference type="SAM" id="SignalP"/>
    </source>
</evidence>
<sequence length="215" mass="24441">MKKILRLVMVLFVSIGLCACSNADEEPQVREVIDNYFTSIQSGDYQTAMSYYTADVEDGFGIKDLDEVVEQELTAAALGEDFDNAAKDWLKYTIQNTFDSYNIDEVTFDSDTATVIVSGKGLDFEQFNSSEFQDSMTTVTNDYVNEHMNEMQDLYLSQGEEAATNQLISDLSNFVFGEMKTYVDNIESKDYKTRFTLVKEDTDWKISNIEHTMSS</sequence>
<feature type="signal peptide" evidence="1">
    <location>
        <begin position="1"/>
        <end position="23"/>
    </location>
</feature>
<dbReference type="AlphaFoldDB" id="A0A1Y4LY83"/>
<accession>A0A1Y4LY83</accession>
<dbReference type="EMBL" id="NFKM01000003">
    <property type="protein sequence ID" value="OUP61543.1"/>
    <property type="molecule type" value="Genomic_DNA"/>
</dbReference>
<reference evidence="3" key="1">
    <citation type="submission" date="2017-04" db="EMBL/GenBank/DDBJ databases">
        <title>Function of individual gut microbiota members based on whole genome sequencing of pure cultures obtained from chicken caecum.</title>
        <authorList>
            <person name="Medvecky M."/>
            <person name="Cejkova D."/>
            <person name="Polansky O."/>
            <person name="Karasova D."/>
            <person name="Kubasova T."/>
            <person name="Cizek A."/>
            <person name="Rychlik I."/>
        </authorList>
    </citation>
    <scope>NUCLEOTIDE SEQUENCE [LARGE SCALE GENOMIC DNA]</scope>
    <source>
        <strain evidence="3">An178</strain>
    </source>
</reference>